<dbReference type="AlphaFoldDB" id="X1RHU5"/>
<organism evidence="1">
    <name type="scientific">marine sediment metagenome</name>
    <dbReference type="NCBI Taxonomy" id="412755"/>
    <lineage>
        <taxon>unclassified sequences</taxon>
        <taxon>metagenomes</taxon>
        <taxon>ecological metagenomes</taxon>
    </lineage>
</organism>
<reference evidence="1" key="1">
    <citation type="journal article" date="2014" name="Front. Microbiol.">
        <title>High frequency of phylogenetically diverse reductive dehalogenase-homologous genes in deep subseafloor sedimentary metagenomes.</title>
        <authorList>
            <person name="Kawai M."/>
            <person name="Futagami T."/>
            <person name="Toyoda A."/>
            <person name="Takaki Y."/>
            <person name="Nishi S."/>
            <person name="Hori S."/>
            <person name="Arai W."/>
            <person name="Tsubouchi T."/>
            <person name="Morono Y."/>
            <person name="Uchiyama I."/>
            <person name="Ito T."/>
            <person name="Fujiyama A."/>
            <person name="Inagaki F."/>
            <person name="Takami H."/>
        </authorList>
    </citation>
    <scope>NUCLEOTIDE SEQUENCE</scope>
    <source>
        <strain evidence="1">Expedition CK06-06</strain>
    </source>
</reference>
<gene>
    <name evidence="1" type="ORF">S06H3_66369</name>
</gene>
<dbReference type="EMBL" id="BARV01045181">
    <property type="protein sequence ID" value="GAI66531.1"/>
    <property type="molecule type" value="Genomic_DNA"/>
</dbReference>
<accession>X1RHU5</accession>
<name>X1RHU5_9ZZZZ</name>
<evidence type="ECO:0000313" key="1">
    <source>
        <dbReference type="EMBL" id="GAI66531.1"/>
    </source>
</evidence>
<proteinExistence type="predicted"/>
<comment type="caution">
    <text evidence="1">The sequence shown here is derived from an EMBL/GenBank/DDBJ whole genome shotgun (WGS) entry which is preliminary data.</text>
</comment>
<feature type="non-terminal residue" evidence="1">
    <location>
        <position position="1"/>
    </location>
</feature>
<sequence>DAFVILWPKDFKKSIVTLTSPEVKGFLIIDTPSARLAAIKAR</sequence>
<protein>
    <submittedName>
        <fullName evidence="1">Uncharacterized protein</fullName>
    </submittedName>
</protein>